<gene>
    <name evidence="7" type="ORF">CMUST_15610</name>
</gene>
<dbReference type="EC" id="2.1.1.37" evidence="1"/>
<dbReference type="SUPFAM" id="SSF53335">
    <property type="entry name" value="S-adenosyl-L-methionine-dependent methyltransferases"/>
    <property type="match status" value="1"/>
</dbReference>
<accession>A0A0G3H1X2</accession>
<dbReference type="GO" id="GO:0032259">
    <property type="term" value="P:methylation"/>
    <property type="evidence" value="ECO:0007669"/>
    <property type="project" value="UniProtKB-KW"/>
</dbReference>
<name>A0A0G3H1X2_9CORY</name>
<evidence type="ECO:0000256" key="2">
    <source>
        <dbReference type="ARBA" id="ARBA00022603"/>
    </source>
</evidence>
<dbReference type="PANTHER" id="PTHR10629">
    <property type="entry name" value="CYTOSINE-SPECIFIC METHYLTRANSFERASE"/>
    <property type="match status" value="1"/>
</dbReference>
<evidence type="ECO:0000313" key="8">
    <source>
        <dbReference type="Proteomes" id="UP000035199"/>
    </source>
</evidence>
<reference evidence="7 8" key="1">
    <citation type="journal article" date="2015" name="Genome Announc.">
        <title>Complete Genome Sequence of the Type Strain Corynebacterium mustelae DSM 45274, Isolated from Various Tissues of a Male Ferret with Lethal Sepsis.</title>
        <authorList>
            <person name="Ruckert C."/>
            <person name="Eimer J."/>
            <person name="Winkler A."/>
            <person name="Tauch A."/>
        </authorList>
    </citation>
    <scope>NUCLEOTIDE SEQUENCE [LARGE SCALE GENOMIC DNA]</scope>
    <source>
        <strain evidence="7 8">DSM 45274</strain>
        <plasmid evidence="8">Plasmid pCmus45274</plasmid>
    </source>
</reference>
<proteinExistence type="inferred from homology"/>
<dbReference type="REBASE" id="113853">
    <property type="entry name" value="M.Cmu45274ORF15610P"/>
</dbReference>
<keyword evidence="8" id="KW-1185">Reference proteome</keyword>
<dbReference type="KEGG" id="cmv:CMUST_15610"/>
<geneLocation type="plasmid" evidence="7 8">
    <name>pCmus45274</name>
</geneLocation>
<comment type="similarity">
    <text evidence="6">Belongs to the class I-like SAM-binding methyltransferase superfamily. C5-methyltransferase family.</text>
</comment>
<dbReference type="GO" id="GO:0003886">
    <property type="term" value="F:DNA (cytosine-5-)-methyltransferase activity"/>
    <property type="evidence" value="ECO:0007669"/>
    <property type="project" value="UniProtKB-EC"/>
</dbReference>
<dbReference type="PANTHER" id="PTHR10629:SF52">
    <property type="entry name" value="DNA (CYTOSINE-5)-METHYLTRANSFERASE 1"/>
    <property type="match status" value="1"/>
</dbReference>
<keyword evidence="3 6" id="KW-0808">Transferase</keyword>
<keyword evidence="7" id="KW-0614">Plasmid</keyword>
<dbReference type="PROSITE" id="PS00094">
    <property type="entry name" value="C5_MTASE_1"/>
    <property type="match status" value="1"/>
</dbReference>
<evidence type="ECO:0000256" key="4">
    <source>
        <dbReference type="ARBA" id="ARBA00022691"/>
    </source>
</evidence>
<protein>
    <recommendedName>
        <fullName evidence="1">DNA (cytosine-5-)-methyltransferase</fullName>
        <ecNumber evidence="1">2.1.1.37</ecNumber>
    </recommendedName>
</protein>
<feature type="active site" evidence="6">
    <location>
        <position position="83"/>
    </location>
</feature>
<reference evidence="8" key="2">
    <citation type="submission" date="2015-05" db="EMBL/GenBank/DDBJ databases">
        <title>Complete genome sequence of Corynebacterium mustelae DSM 45274, isolated from various tissues of a male ferret with lethal sepsis.</title>
        <authorList>
            <person name="Ruckert C."/>
            <person name="Albersmeier A."/>
            <person name="Winkler A."/>
            <person name="Tauch A."/>
        </authorList>
    </citation>
    <scope>NUCLEOTIDE SEQUENCE [LARGE SCALE GENOMIC DNA]</scope>
    <source>
        <strain evidence="8">DSM 45274</strain>
        <plasmid evidence="8">Plasmid pCmus45274</plasmid>
    </source>
</reference>
<sequence length="400" mass="44491">MECMRSVELFAGGGGLALGTHLGGFSTEVVAEWDSWSCETLRVNSSLGHPLVRGIDIRESDVRTIDWSNLTPGIDLVSGGPPCQPFSMGGKAMAAEDPRDMFPVTAEVIRQLQPRAFMIENVRGLTRPAFANYFSYIQLRLAHPDITPRSSESWSDHYARLQAEHTSVHTDLQYRVVTQLVNAANYGIPQQRWRVFFIGFRCDIDAEWSFPEPTHSAAALKAAQESGEYWDTYSVPKSQRHTEIRGGGDPTLRPWRTVRDALVGLPEPTEKGSTRFLNHTFQPGARSYPGHTGSFIDAPAKALKAGVHGVPGGENMLRRANGSVRYFSVREAARLQTFPDRYRLNGPWTEAMRQLGNAVPVRLAQIIAASIHEHLELASIREHIALRQLTLDTPLPRINS</sequence>
<dbReference type="AlphaFoldDB" id="A0A0G3H1X2"/>
<dbReference type="InterPro" id="IPR031303">
    <property type="entry name" value="C5_meth_CS"/>
</dbReference>
<dbReference type="InterPro" id="IPR029063">
    <property type="entry name" value="SAM-dependent_MTases_sf"/>
</dbReference>
<dbReference type="Pfam" id="PF00145">
    <property type="entry name" value="DNA_methylase"/>
    <property type="match status" value="2"/>
</dbReference>
<evidence type="ECO:0000256" key="6">
    <source>
        <dbReference type="PROSITE-ProRule" id="PRU01016"/>
    </source>
</evidence>
<dbReference type="InterPro" id="IPR001525">
    <property type="entry name" value="C5_MeTfrase"/>
</dbReference>
<keyword evidence="5" id="KW-0680">Restriction system</keyword>
<dbReference type="GO" id="GO:0009307">
    <property type="term" value="P:DNA restriction-modification system"/>
    <property type="evidence" value="ECO:0007669"/>
    <property type="project" value="UniProtKB-KW"/>
</dbReference>
<evidence type="ECO:0000256" key="5">
    <source>
        <dbReference type="ARBA" id="ARBA00022747"/>
    </source>
</evidence>
<dbReference type="Gene3D" id="3.90.120.10">
    <property type="entry name" value="DNA Methylase, subunit A, domain 2"/>
    <property type="match status" value="1"/>
</dbReference>
<dbReference type="PROSITE" id="PS00095">
    <property type="entry name" value="C5_MTASE_2"/>
    <property type="match status" value="1"/>
</dbReference>
<evidence type="ECO:0000256" key="3">
    <source>
        <dbReference type="ARBA" id="ARBA00022679"/>
    </source>
</evidence>
<dbReference type="Proteomes" id="UP000035199">
    <property type="component" value="Plasmid pCmus45274"/>
</dbReference>
<keyword evidence="4 6" id="KW-0949">S-adenosyl-L-methionine</keyword>
<organism evidence="7 8">
    <name type="scientific">Corynebacterium mustelae</name>
    <dbReference type="NCBI Taxonomy" id="571915"/>
    <lineage>
        <taxon>Bacteria</taxon>
        <taxon>Bacillati</taxon>
        <taxon>Actinomycetota</taxon>
        <taxon>Actinomycetes</taxon>
        <taxon>Mycobacteriales</taxon>
        <taxon>Corynebacteriaceae</taxon>
        <taxon>Corynebacterium</taxon>
    </lineage>
</organism>
<dbReference type="PROSITE" id="PS51679">
    <property type="entry name" value="SAM_MT_C5"/>
    <property type="match status" value="1"/>
</dbReference>
<dbReference type="PATRIC" id="fig|571915.4.peg.3350"/>
<dbReference type="GO" id="GO:0044027">
    <property type="term" value="P:negative regulation of gene expression via chromosomal CpG island methylation"/>
    <property type="evidence" value="ECO:0007669"/>
    <property type="project" value="TreeGrafter"/>
</dbReference>
<dbReference type="Gene3D" id="3.40.50.150">
    <property type="entry name" value="Vaccinia Virus protein VP39"/>
    <property type="match status" value="1"/>
</dbReference>
<dbReference type="InterPro" id="IPR018117">
    <property type="entry name" value="C5_DNA_meth_AS"/>
</dbReference>
<dbReference type="PRINTS" id="PR00105">
    <property type="entry name" value="C5METTRFRASE"/>
</dbReference>
<evidence type="ECO:0000313" key="7">
    <source>
        <dbReference type="EMBL" id="AKK07411.1"/>
    </source>
</evidence>
<keyword evidence="2 6" id="KW-0489">Methyltransferase</keyword>
<dbReference type="InterPro" id="IPR050390">
    <property type="entry name" value="C5-Methyltransferase"/>
</dbReference>
<evidence type="ECO:0000256" key="1">
    <source>
        <dbReference type="ARBA" id="ARBA00011975"/>
    </source>
</evidence>
<dbReference type="GO" id="GO:0003677">
    <property type="term" value="F:DNA binding"/>
    <property type="evidence" value="ECO:0007669"/>
    <property type="project" value="TreeGrafter"/>
</dbReference>
<dbReference type="EMBL" id="CP011543">
    <property type="protein sequence ID" value="AKK07411.1"/>
    <property type="molecule type" value="Genomic_DNA"/>
</dbReference>